<protein>
    <submittedName>
        <fullName evidence="2">Uncharacterized protein</fullName>
    </submittedName>
</protein>
<feature type="region of interest" description="Disordered" evidence="1">
    <location>
        <begin position="318"/>
        <end position="363"/>
    </location>
</feature>
<feature type="compositionally biased region" description="Basic and acidic residues" evidence="1">
    <location>
        <begin position="353"/>
        <end position="362"/>
    </location>
</feature>
<sequence>MAAIIMTNDTEEDFENLTSDDEYARYPARRHGGMGKLATFFGEDEEDIDQVLSKRGPLLGKSRMPRPVAHHMRSSRSVTDLSDYTRMDEGERLNRGTSLSLERDQRRHMTDFSPGHILSSNSFSPSKAPATSSTSGSSTTIATPRWERRRSSSTASSHSRNSMLSLPTDSQPSQVHSSQDHADYRASLELRAANLPPALGGSKRRHAPRVAKSKPRDPLEDCRPDQVARLRRKWAMTRMVELPAKFPQQRMDLEAVTILEHRLTYRDAASTKLSSRISKMGLAKTWKKRFVIFSTNALAHPNDENNLMRWQACRSTNRWSEGARDEEDDDSRYDSMSMMTANSSRTRRKRVKGRAEGGKVDSDDGMGEAAINFVFDFDEQRYEPVSEPYACLSTYRTGTETEMEVERLFLSGDSTVTVPSKSAAEHGTDGHLLEIRGKLVSALTVKQDERRRSSDITTVWLLRFECVNVLMSWLKIMRSAIIALEREERFFHEVLAGQARTSSYSDDRQRHSLRPPVFSSGIASTRLSLDGHQSKEMPDPPLSSGRSTEALPAVKALTEEKMTRPNNTVSKEQGPTSGEEPHLQNSILPQSLVVAYRDRFNTIPDNASLGTSIQEINQFHEELVVVDQELHFIQRAICLFVGFVCIWHVA</sequence>
<evidence type="ECO:0000313" key="3">
    <source>
        <dbReference type="Proteomes" id="UP000245768"/>
    </source>
</evidence>
<accession>A0A316YVG4</accession>
<feature type="compositionally biased region" description="Basic and acidic residues" evidence="1">
    <location>
        <begin position="83"/>
        <end position="94"/>
    </location>
</feature>
<feature type="compositionally biased region" description="Basic residues" evidence="1">
    <location>
        <begin position="202"/>
        <end position="213"/>
    </location>
</feature>
<feature type="compositionally biased region" description="Low complexity" evidence="1">
    <location>
        <begin position="152"/>
        <end position="162"/>
    </location>
</feature>
<keyword evidence="3" id="KW-1185">Reference proteome</keyword>
<feature type="compositionally biased region" description="Basic and acidic residues" evidence="1">
    <location>
        <begin position="101"/>
        <end position="110"/>
    </location>
</feature>
<evidence type="ECO:0000256" key="1">
    <source>
        <dbReference type="SAM" id="MobiDB-lite"/>
    </source>
</evidence>
<name>A0A316YVG4_9BASI</name>
<dbReference type="EMBL" id="KZ819635">
    <property type="protein sequence ID" value="PWN92053.1"/>
    <property type="molecule type" value="Genomic_DNA"/>
</dbReference>
<feature type="region of interest" description="Disordered" evidence="1">
    <location>
        <begin position="557"/>
        <end position="584"/>
    </location>
</feature>
<organism evidence="2 3">
    <name type="scientific">Acaromyces ingoldii</name>
    <dbReference type="NCBI Taxonomy" id="215250"/>
    <lineage>
        <taxon>Eukaryota</taxon>
        <taxon>Fungi</taxon>
        <taxon>Dikarya</taxon>
        <taxon>Basidiomycota</taxon>
        <taxon>Ustilaginomycotina</taxon>
        <taxon>Exobasidiomycetes</taxon>
        <taxon>Exobasidiales</taxon>
        <taxon>Cryptobasidiaceae</taxon>
        <taxon>Acaromyces</taxon>
    </lineage>
</organism>
<proteinExistence type="predicted"/>
<dbReference type="AlphaFoldDB" id="A0A316YVG4"/>
<gene>
    <name evidence="2" type="ORF">FA10DRAFT_259313</name>
</gene>
<dbReference type="InParanoid" id="A0A316YVG4"/>
<feature type="region of interest" description="Disordered" evidence="1">
    <location>
        <begin position="57"/>
        <end position="181"/>
    </location>
</feature>
<feature type="compositionally biased region" description="Polar residues" evidence="1">
    <location>
        <begin position="163"/>
        <end position="177"/>
    </location>
</feature>
<reference evidence="2 3" key="1">
    <citation type="journal article" date="2018" name="Mol. Biol. Evol.">
        <title>Broad Genomic Sampling Reveals a Smut Pathogenic Ancestry of the Fungal Clade Ustilaginomycotina.</title>
        <authorList>
            <person name="Kijpornyongpan T."/>
            <person name="Mondo S.J."/>
            <person name="Barry K."/>
            <person name="Sandor L."/>
            <person name="Lee J."/>
            <person name="Lipzen A."/>
            <person name="Pangilinan J."/>
            <person name="LaButti K."/>
            <person name="Hainaut M."/>
            <person name="Henrissat B."/>
            <person name="Grigoriev I.V."/>
            <person name="Spatafora J.W."/>
            <person name="Aime M.C."/>
        </authorList>
    </citation>
    <scope>NUCLEOTIDE SEQUENCE [LARGE SCALE GENOMIC DNA]</scope>
    <source>
        <strain evidence="2 3">MCA 4198</strain>
    </source>
</reference>
<feature type="compositionally biased region" description="Low complexity" evidence="1">
    <location>
        <begin position="122"/>
        <end position="144"/>
    </location>
</feature>
<feature type="compositionally biased region" description="Polar residues" evidence="1">
    <location>
        <begin position="564"/>
        <end position="576"/>
    </location>
</feature>
<feature type="region of interest" description="Disordered" evidence="1">
    <location>
        <begin position="529"/>
        <end position="548"/>
    </location>
</feature>
<feature type="region of interest" description="Disordered" evidence="1">
    <location>
        <begin position="194"/>
        <end position="222"/>
    </location>
</feature>
<dbReference type="Proteomes" id="UP000245768">
    <property type="component" value="Unassembled WGS sequence"/>
</dbReference>
<dbReference type="GeneID" id="37041875"/>
<dbReference type="RefSeq" id="XP_025379251.1">
    <property type="nucleotide sequence ID" value="XM_025519959.1"/>
</dbReference>
<evidence type="ECO:0000313" key="2">
    <source>
        <dbReference type="EMBL" id="PWN92053.1"/>
    </source>
</evidence>